<dbReference type="Proteomes" id="UP000253426">
    <property type="component" value="Unassembled WGS sequence"/>
</dbReference>
<feature type="signal peptide" evidence="1">
    <location>
        <begin position="1"/>
        <end position="22"/>
    </location>
</feature>
<gene>
    <name evidence="2" type="ORF">DES53_1184</name>
</gene>
<comment type="caution">
    <text evidence="2">The sequence shown here is derived from an EMBL/GenBank/DDBJ whole genome shotgun (WGS) entry which is preliminary data.</text>
</comment>
<reference evidence="2 3" key="1">
    <citation type="submission" date="2018-06" db="EMBL/GenBank/DDBJ databases">
        <title>Genomic Encyclopedia of Type Strains, Phase IV (KMG-IV): sequencing the most valuable type-strain genomes for metagenomic binning, comparative biology and taxonomic classification.</title>
        <authorList>
            <person name="Goeker M."/>
        </authorList>
    </citation>
    <scope>NUCLEOTIDE SEQUENCE [LARGE SCALE GENOMIC DNA]</scope>
    <source>
        <strain evidence="2 3">DSM 25532</strain>
    </source>
</reference>
<accession>A0A366H2N9</accession>
<dbReference type="OrthoDB" id="187194at2"/>
<organism evidence="2 3">
    <name type="scientific">Roseimicrobium gellanilyticum</name>
    <dbReference type="NCBI Taxonomy" id="748857"/>
    <lineage>
        <taxon>Bacteria</taxon>
        <taxon>Pseudomonadati</taxon>
        <taxon>Verrucomicrobiota</taxon>
        <taxon>Verrucomicrobiia</taxon>
        <taxon>Verrucomicrobiales</taxon>
        <taxon>Verrucomicrobiaceae</taxon>
        <taxon>Roseimicrobium</taxon>
    </lineage>
</organism>
<evidence type="ECO:0000313" key="3">
    <source>
        <dbReference type="Proteomes" id="UP000253426"/>
    </source>
</evidence>
<name>A0A366H2N9_9BACT</name>
<keyword evidence="3" id="KW-1185">Reference proteome</keyword>
<feature type="chain" id="PRO_5016827458" evidence="1">
    <location>
        <begin position="23"/>
        <end position="229"/>
    </location>
</feature>
<proteinExistence type="predicted"/>
<evidence type="ECO:0000313" key="2">
    <source>
        <dbReference type="EMBL" id="RBP36056.1"/>
    </source>
</evidence>
<dbReference type="RefSeq" id="WP_113962006.1">
    <property type="nucleotide sequence ID" value="NZ_QNRR01000018.1"/>
</dbReference>
<sequence length="229" mass="25670">MLTRLLAPAVLVLATFTVPALALDVKDVFVKLPASCFDAWPGEDNSAIKDPAKRKVLINSPEDKVEEVGRPMLVWKVEADTKNGFIKIDSSGDGEGAVFTMALWNCKDGTKLAGVAIEQWTNVANDTDHISFWKVDGDKLTEVTKDILPDLNLSSFYSDKRQELVKKAAKDNFRWWWHLPQKGTTIDVSAPAIELIEEYEPLANPDHAYEGRWDGKKFTWVKVKPKAIE</sequence>
<keyword evidence="1" id="KW-0732">Signal</keyword>
<dbReference type="EMBL" id="QNRR01000018">
    <property type="protein sequence ID" value="RBP36056.1"/>
    <property type="molecule type" value="Genomic_DNA"/>
</dbReference>
<protein>
    <submittedName>
        <fullName evidence="2">Uncharacterized protein</fullName>
    </submittedName>
</protein>
<evidence type="ECO:0000256" key="1">
    <source>
        <dbReference type="SAM" id="SignalP"/>
    </source>
</evidence>
<dbReference type="AlphaFoldDB" id="A0A366H2N9"/>